<dbReference type="AlphaFoldDB" id="A0A0C9ZW88"/>
<feature type="region of interest" description="Disordered" evidence="1">
    <location>
        <begin position="33"/>
        <end position="55"/>
    </location>
</feature>
<gene>
    <name evidence="2" type="ORF">CY34DRAFT_18205</name>
</gene>
<proteinExistence type="predicted"/>
<evidence type="ECO:0000313" key="3">
    <source>
        <dbReference type="Proteomes" id="UP000054485"/>
    </source>
</evidence>
<reference evidence="2 3" key="1">
    <citation type="submission" date="2014-04" db="EMBL/GenBank/DDBJ databases">
        <authorList>
            <consortium name="DOE Joint Genome Institute"/>
            <person name="Kuo A."/>
            <person name="Ruytinx J."/>
            <person name="Rineau F."/>
            <person name="Colpaert J."/>
            <person name="Kohler A."/>
            <person name="Nagy L.G."/>
            <person name="Floudas D."/>
            <person name="Copeland A."/>
            <person name="Barry K.W."/>
            <person name="Cichocki N."/>
            <person name="Veneault-Fourrey C."/>
            <person name="LaButti K."/>
            <person name="Lindquist E.A."/>
            <person name="Lipzen A."/>
            <person name="Lundell T."/>
            <person name="Morin E."/>
            <person name="Murat C."/>
            <person name="Sun H."/>
            <person name="Tunlid A."/>
            <person name="Henrissat B."/>
            <person name="Grigoriev I.V."/>
            <person name="Hibbett D.S."/>
            <person name="Martin F."/>
            <person name="Nordberg H.P."/>
            <person name="Cantor M.N."/>
            <person name="Hua S.X."/>
        </authorList>
    </citation>
    <scope>NUCLEOTIDE SEQUENCE [LARGE SCALE GENOMIC DNA]</scope>
    <source>
        <strain evidence="2 3">UH-Slu-Lm8-n1</strain>
    </source>
</reference>
<evidence type="ECO:0000256" key="1">
    <source>
        <dbReference type="SAM" id="MobiDB-lite"/>
    </source>
</evidence>
<dbReference type="Proteomes" id="UP000054485">
    <property type="component" value="Unassembled WGS sequence"/>
</dbReference>
<keyword evidence="3" id="KW-1185">Reference proteome</keyword>
<protein>
    <submittedName>
        <fullName evidence="2">Uncharacterized protein</fullName>
    </submittedName>
</protein>
<dbReference type="InParanoid" id="A0A0C9ZW88"/>
<feature type="compositionally biased region" description="Basic and acidic residues" evidence="1">
    <location>
        <begin position="33"/>
        <end position="43"/>
    </location>
</feature>
<feature type="compositionally biased region" description="Polar residues" evidence="1">
    <location>
        <begin position="153"/>
        <end position="167"/>
    </location>
</feature>
<sequence>MRAPSQVTLRRLQRRRVDPYSWRTFPVHKKAAHRDLLNSDATRRSPAGRRRPPISVIPMAPRPLLTVEPVFFRLGRFLRFPPPTNAVRPGRIDQPLATLPLPRPLSGHISTQGRSDMNPGENSRPLPTTPSSPSSFTPKKTRIWYPIDPPSPNNDSQQPAAAMQPSTGEHGVDRSFFCL</sequence>
<reference evidence="3" key="2">
    <citation type="submission" date="2015-01" db="EMBL/GenBank/DDBJ databases">
        <title>Evolutionary Origins and Diversification of the Mycorrhizal Mutualists.</title>
        <authorList>
            <consortium name="DOE Joint Genome Institute"/>
            <consortium name="Mycorrhizal Genomics Consortium"/>
            <person name="Kohler A."/>
            <person name="Kuo A."/>
            <person name="Nagy L.G."/>
            <person name="Floudas D."/>
            <person name="Copeland A."/>
            <person name="Barry K.W."/>
            <person name="Cichocki N."/>
            <person name="Veneault-Fourrey C."/>
            <person name="LaButti K."/>
            <person name="Lindquist E.A."/>
            <person name="Lipzen A."/>
            <person name="Lundell T."/>
            <person name="Morin E."/>
            <person name="Murat C."/>
            <person name="Riley R."/>
            <person name="Ohm R."/>
            <person name="Sun H."/>
            <person name="Tunlid A."/>
            <person name="Henrissat B."/>
            <person name="Grigoriev I.V."/>
            <person name="Hibbett D.S."/>
            <person name="Martin F."/>
        </authorList>
    </citation>
    <scope>NUCLEOTIDE SEQUENCE [LARGE SCALE GENOMIC DNA]</scope>
    <source>
        <strain evidence="3">UH-Slu-Lm8-n1</strain>
    </source>
</reference>
<organism evidence="2 3">
    <name type="scientific">Suillus luteus UH-Slu-Lm8-n1</name>
    <dbReference type="NCBI Taxonomy" id="930992"/>
    <lineage>
        <taxon>Eukaryota</taxon>
        <taxon>Fungi</taxon>
        <taxon>Dikarya</taxon>
        <taxon>Basidiomycota</taxon>
        <taxon>Agaricomycotina</taxon>
        <taxon>Agaricomycetes</taxon>
        <taxon>Agaricomycetidae</taxon>
        <taxon>Boletales</taxon>
        <taxon>Suillineae</taxon>
        <taxon>Suillaceae</taxon>
        <taxon>Suillus</taxon>
    </lineage>
</organism>
<dbReference type="HOGENOM" id="CLU_1504423_0_0_1"/>
<feature type="region of interest" description="Disordered" evidence="1">
    <location>
        <begin position="83"/>
        <end position="179"/>
    </location>
</feature>
<evidence type="ECO:0000313" key="2">
    <source>
        <dbReference type="EMBL" id="KIK33701.1"/>
    </source>
</evidence>
<name>A0A0C9ZW88_9AGAM</name>
<accession>A0A0C9ZW88</accession>
<feature type="compositionally biased region" description="Low complexity" evidence="1">
    <location>
        <begin position="129"/>
        <end position="138"/>
    </location>
</feature>
<dbReference type="EMBL" id="KN835885">
    <property type="protein sequence ID" value="KIK33701.1"/>
    <property type="molecule type" value="Genomic_DNA"/>
</dbReference>